<feature type="region of interest" description="Disordered" evidence="1">
    <location>
        <begin position="115"/>
        <end position="135"/>
    </location>
</feature>
<accession>A0A7K0CQA7</accession>
<evidence type="ECO:0000313" key="3">
    <source>
        <dbReference type="EMBL" id="MQY15670.1"/>
    </source>
</evidence>
<gene>
    <name evidence="3" type="ORF">SRB5_58580</name>
</gene>
<organism evidence="3 4">
    <name type="scientific">Streptomyces smaragdinus</name>
    <dbReference type="NCBI Taxonomy" id="2585196"/>
    <lineage>
        <taxon>Bacteria</taxon>
        <taxon>Bacillati</taxon>
        <taxon>Actinomycetota</taxon>
        <taxon>Actinomycetes</taxon>
        <taxon>Kitasatosporales</taxon>
        <taxon>Streptomycetaceae</taxon>
        <taxon>Streptomyces</taxon>
    </lineage>
</organism>
<dbReference type="PROSITE" id="PS51257">
    <property type="entry name" value="PROKAR_LIPOPROTEIN"/>
    <property type="match status" value="1"/>
</dbReference>
<dbReference type="RefSeq" id="WP_153456476.1">
    <property type="nucleotide sequence ID" value="NZ_WEGJ01000037.1"/>
</dbReference>
<dbReference type="EMBL" id="WEGJ01000037">
    <property type="protein sequence ID" value="MQY15670.1"/>
    <property type="molecule type" value="Genomic_DNA"/>
</dbReference>
<dbReference type="AlphaFoldDB" id="A0A7K0CQA7"/>
<evidence type="ECO:0000313" key="4">
    <source>
        <dbReference type="Proteomes" id="UP000466345"/>
    </source>
</evidence>
<dbReference type="Pfam" id="PF14042">
    <property type="entry name" value="DUF4247"/>
    <property type="match status" value="1"/>
</dbReference>
<keyword evidence="4" id="KW-1185">Reference proteome</keyword>
<keyword evidence="2" id="KW-0732">Signal</keyword>
<evidence type="ECO:0008006" key="5">
    <source>
        <dbReference type="Google" id="ProtNLM"/>
    </source>
</evidence>
<name>A0A7K0CQA7_9ACTN</name>
<protein>
    <recommendedName>
        <fullName evidence="5">Lipoprotein</fullName>
    </recommendedName>
</protein>
<comment type="caution">
    <text evidence="3">The sequence shown here is derived from an EMBL/GenBank/DDBJ whole genome shotgun (WGS) entry which is preliminary data.</text>
</comment>
<evidence type="ECO:0000256" key="1">
    <source>
        <dbReference type="SAM" id="MobiDB-lite"/>
    </source>
</evidence>
<dbReference type="Proteomes" id="UP000466345">
    <property type="component" value="Unassembled WGS sequence"/>
</dbReference>
<dbReference type="OrthoDB" id="4546889at2"/>
<sequence>MISARLLRGAVAAATAAVLLTACSSDNGAAVPRDWIGDTYDAGGLGWIDRDSSPAQVAAAIDDKSSALDRTTGGGMELMRYSDDMVTVSPYQGGGSQIEIDDYRNGYHRHQSYVGGIWPDPDSESFRGGGPGEGK</sequence>
<feature type="signal peptide" evidence="2">
    <location>
        <begin position="1"/>
        <end position="29"/>
    </location>
</feature>
<dbReference type="InterPro" id="IPR025341">
    <property type="entry name" value="DUF4247"/>
</dbReference>
<proteinExistence type="predicted"/>
<feature type="chain" id="PRO_5029584100" description="Lipoprotein" evidence="2">
    <location>
        <begin position="30"/>
        <end position="135"/>
    </location>
</feature>
<evidence type="ECO:0000256" key="2">
    <source>
        <dbReference type="SAM" id="SignalP"/>
    </source>
</evidence>
<reference evidence="3 4" key="1">
    <citation type="submission" date="2019-10" db="EMBL/GenBank/DDBJ databases">
        <title>Streptomyces smaragdinus sp. nov. and Streptomyces fabii sp. nov., isolated from the gut of fungus growing-termite Macrotermes natalensis.</title>
        <authorList>
            <person name="Schwitalla J."/>
            <person name="Benndorf R."/>
            <person name="Martin K."/>
            <person name="De Beer W."/>
            <person name="Kaster A.-K."/>
            <person name="Vollmers J."/>
            <person name="Poulsen M."/>
            <person name="Beemelmanns C."/>
        </authorList>
    </citation>
    <scope>NUCLEOTIDE SEQUENCE [LARGE SCALE GENOMIC DNA]</scope>
    <source>
        <strain evidence="3 4">RB5</strain>
    </source>
</reference>